<comment type="caution">
    <text evidence="1">The sequence shown here is derived from an EMBL/GenBank/DDBJ whole genome shotgun (WGS) entry which is preliminary data.</text>
</comment>
<protein>
    <recommendedName>
        <fullName evidence="3">Histidine phosphatase family protein</fullName>
    </recommendedName>
</protein>
<dbReference type="Pfam" id="PF00300">
    <property type="entry name" value="His_Phos_1"/>
    <property type="match status" value="1"/>
</dbReference>
<reference evidence="1 2" key="1">
    <citation type="journal article" date="2016" name="Environ. Microbiol.">
        <title>Genomic resolution of a cold subsurface aquifer community provides metabolic insights for novel microbes adapted to high CO concentrations.</title>
        <authorList>
            <person name="Probst A.J."/>
            <person name="Castelle C.J."/>
            <person name="Singh A."/>
            <person name="Brown C.T."/>
            <person name="Anantharaman K."/>
            <person name="Sharon I."/>
            <person name="Hug L.A."/>
            <person name="Burstein D."/>
            <person name="Emerson J.B."/>
            <person name="Thomas B.C."/>
            <person name="Banfield J.F."/>
        </authorList>
    </citation>
    <scope>NUCLEOTIDE SEQUENCE [LARGE SCALE GENOMIC DNA]</scope>
    <source>
        <strain evidence="1">CG1_02_37_22</strain>
    </source>
</reference>
<evidence type="ECO:0008006" key="3">
    <source>
        <dbReference type="Google" id="ProtNLM"/>
    </source>
</evidence>
<dbReference type="SUPFAM" id="SSF53254">
    <property type="entry name" value="Phosphoglycerate mutase-like"/>
    <property type="match status" value="1"/>
</dbReference>
<dbReference type="GO" id="GO:0016791">
    <property type="term" value="F:phosphatase activity"/>
    <property type="evidence" value="ECO:0007669"/>
    <property type="project" value="TreeGrafter"/>
</dbReference>
<dbReference type="InterPro" id="IPR050275">
    <property type="entry name" value="PGM_Phosphatase"/>
</dbReference>
<proteinExistence type="predicted"/>
<organism evidence="1 2">
    <name type="scientific">Candidatus Gottesmanbacteria bacterium CG1_02_37_22</name>
    <dbReference type="NCBI Taxonomy" id="1805209"/>
    <lineage>
        <taxon>Bacteria</taxon>
        <taxon>Candidatus Gottesmaniibacteriota</taxon>
    </lineage>
</organism>
<dbReference type="GO" id="GO:0005737">
    <property type="term" value="C:cytoplasm"/>
    <property type="evidence" value="ECO:0007669"/>
    <property type="project" value="TreeGrafter"/>
</dbReference>
<dbReference type="CDD" id="cd07067">
    <property type="entry name" value="HP_PGM_like"/>
    <property type="match status" value="1"/>
</dbReference>
<dbReference type="InterPro" id="IPR013078">
    <property type="entry name" value="His_Pase_superF_clade-1"/>
</dbReference>
<gene>
    <name evidence="1" type="ORF">AUJ73_02790</name>
</gene>
<sequence>MNNLIVHLIRHGEVHNPNQVLYGRLPKFPLSEKGKKCIQKAADFLKTRKILAIYSSPLLRTRQTAGILSKALGVKPYYSAYLLEVKLLFQGISLEKFKKEIQPYIYSDRYLSMGQESVEEILKRMQTVLGIVKKTYDKGEVIIVSHGDPIVIVQAWIQGYKFTWQYKKDNYLKTGEWITITYDPQKENWKKINI</sequence>
<evidence type="ECO:0000313" key="2">
    <source>
        <dbReference type="Proteomes" id="UP000183120"/>
    </source>
</evidence>
<dbReference type="Proteomes" id="UP000183120">
    <property type="component" value="Unassembled WGS sequence"/>
</dbReference>
<dbReference type="EMBL" id="MNUY01000044">
    <property type="protein sequence ID" value="OIO14001.1"/>
    <property type="molecule type" value="Genomic_DNA"/>
</dbReference>
<dbReference type="SMART" id="SM00855">
    <property type="entry name" value="PGAM"/>
    <property type="match status" value="1"/>
</dbReference>
<name>A0A1J4TRY3_9BACT</name>
<evidence type="ECO:0000313" key="1">
    <source>
        <dbReference type="EMBL" id="OIO14001.1"/>
    </source>
</evidence>
<dbReference type="InterPro" id="IPR029033">
    <property type="entry name" value="His_PPase_superfam"/>
</dbReference>
<dbReference type="Gene3D" id="3.40.50.1240">
    <property type="entry name" value="Phosphoglycerate mutase-like"/>
    <property type="match status" value="1"/>
</dbReference>
<dbReference type="STRING" id="1805209.AUJ73_02790"/>
<dbReference type="PANTHER" id="PTHR48100">
    <property type="entry name" value="BROAD-SPECIFICITY PHOSPHATASE YOR283W-RELATED"/>
    <property type="match status" value="1"/>
</dbReference>
<dbReference type="AlphaFoldDB" id="A0A1J4TRY3"/>
<dbReference type="PANTHER" id="PTHR48100:SF1">
    <property type="entry name" value="HISTIDINE PHOSPHATASE FAMILY PROTEIN-RELATED"/>
    <property type="match status" value="1"/>
</dbReference>
<accession>A0A1J4TRY3</accession>